<gene>
    <name evidence="3" type="ORF">CLV48_101798</name>
</gene>
<sequence>MKLLQKTGLFIAAALMVVACGPGNNTVETGDAQEVAAGSGMTLAVDASSSKINWTGYKPAGKHWGFIPLTEGEVMVEGESLTGARFVFDITGLKIEDMEESNEFYGKLWGHLQSADFFDAENHPQAVFELTAVEPFSAGSIQDKEEFVTEYTPAKDSELSSNPTHWISGNLTMRGVTKNIKFPATVSIANGSVAAKAGFNIDRTAWGLAYGDESNAVDKAKDQFIYNTVSVQFDIQAN</sequence>
<dbReference type="AlphaFoldDB" id="A0A2P8EEH3"/>
<dbReference type="PROSITE" id="PS51257">
    <property type="entry name" value="PROKAR_LIPOPROTEIN"/>
    <property type="match status" value="1"/>
</dbReference>
<organism evidence="3 4">
    <name type="scientific">Cecembia rubra</name>
    <dbReference type="NCBI Taxonomy" id="1485585"/>
    <lineage>
        <taxon>Bacteria</taxon>
        <taxon>Pseudomonadati</taxon>
        <taxon>Bacteroidota</taxon>
        <taxon>Cytophagia</taxon>
        <taxon>Cytophagales</taxon>
        <taxon>Cyclobacteriaceae</taxon>
        <taxon>Cecembia</taxon>
    </lineage>
</organism>
<comment type="caution">
    <text evidence="3">The sequence shown here is derived from an EMBL/GenBank/DDBJ whole genome shotgun (WGS) entry which is preliminary data.</text>
</comment>
<dbReference type="EMBL" id="PYGF01000001">
    <property type="protein sequence ID" value="PSL07860.1"/>
    <property type="molecule type" value="Genomic_DNA"/>
</dbReference>
<evidence type="ECO:0000256" key="1">
    <source>
        <dbReference type="SAM" id="SignalP"/>
    </source>
</evidence>
<dbReference type="Proteomes" id="UP000240708">
    <property type="component" value="Unassembled WGS sequence"/>
</dbReference>
<evidence type="ECO:0000313" key="4">
    <source>
        <dbReference type="Proteomes" id="UP000240708"/>
    </source>
</evidence>
<dbReference type="InterPro" id="IPR007372">
    <property type="entry name" value="Lipid/polyisoprenoid-bd_YceI"/>
</dbReference>
<dbReference type="Gene3D" id="2.40.128.110">
    <property type="entry name" value="Lipid/polyisoprenoid-binding, YceI-like"/>
    <property type="match status" value="1"/>
</dbReference>
<dbReference type="Pfam" id="PF04264">
    <property type="entry name" value="YceI"/>
    <property type="match status" value="1"/>
</dbReference>
<keyword evidence="1" id="KW-0732">Signal</keyword>
<dbReference type="SMART" id="SM00867">
    <property type="entry name" value="YceI"/>
    <property type="match status" value="1"/>
</dbReference>
<evidence type="ECO:0000313" key="3">
    <source>
        <dbReference type="EMBL" id="PSL07860.1"/>
    </source>
</evidence>
<dbReference type="PANTHER" id="PTHR34406:SF1">
    <property type="entry name" value="PROTEIN YCEI"/>
    <property type="match status" value="1"/>
</dbReference>
<dbReference type="InterPro" id="IPR036761">
    <property type="entry name" value="TTHA0802/YceI-like_sf"/>
</dbReference>
<dbReference type="OrthoDB" id="951410at2"/>
<proteinExistence type="predicted"/>
<dbReference type="SUPFAM" id="SSF101874">
    <property type="entry name" value="YceI-like"/>
    <property type="match status" value="1"/>
</dbReference>
<dbReference type="RefSeq" id="WP_106565898.1">
    <property type="nucleotide sequence ID" value="NZ_PYGF01000001.1"/>
</dbReference>
<feature type="chain" id="PRO_5015119956" evidence="1">
    <location>
        <begin position="20"/>
        <end position="238"/>
    </location>
</feature>
<protein>
    <submittedName>
        <fullName evidence="3">YceI-like domain-containing protein</fullName>
    </submittedName>
</protein>
<feature type="domain" description="Lipid/polyisoprenoid-binding YceI-like" evidence="2">
    <location>
        <begin position="42"/>
        <end position="238"/>
    </location>
</feature>
<reference evidence="3 4" key="1">
    <citation type="submission" date="2018-03" db="EMBL/GenBank/DDBJ databases">
        <title>Genomic Encyclopedia of Archaeal and Bacterial Type Strains, Phase II (KMG-II): from individual species to whole genera.</title>
        <authorList>
            <person name="Goeker M."/>
        </authorList>
    </citation>
    <scope>NUCLEOTIDE SEQUENCE [LARGE SCALE GENOMIC DNA]</scope>
    <source>
        <strain evidence="3 4">DSM 28057</strain>
    </source>
</reference>
<evidence type="ECO:0000259" key="2">
    <source>
        <dbReference type="SMART" id="SM00867"/>
    </source>
</evidence>
<keyword evidence="4" id="KW-1185">Reference proteome</keyword>
<accession>A0A2P8EEH3</accession>
<feature type="signal peptide" evidence="1">
    <location>
        <begin position="1"/>
        <end position="19"/>
    </location>
</feature>
<dbReference type="PANTHER" id="PTHR34406">
    <property type="entry name" value="PROTEIN YCEI"/>
    <property type="match status" value="1"/>
</dbReference>
<name>A0A2P8EEH3_9BACT</name>